<keyword evidence="2" id="KW-1185">Reference proteome</keyword>
<proteinExistence type="predicted"/>
<dbReference type="Proteomes" id="UP000183947">
    <property type="component" value="Unassembled WGS sequence"/>
</dbReference>
<evidence type="ECO:0000313" key="2">
    <source>
        <dbReference type="Proteomes" id="UP000183947"/>
    </source>
</evidence>
<organism evidence="1 2">
    <name type="scientific">Hymenobacter psychrotolerans DSM 18569</name>
    <dbReference type="NCBI Taxonomy" id="1121959"/>
    <lineage>
        <taxon>Bacteria</taxon>
        <taxon>Pseudomonadati</taxon>
        <taxon>Bacteroidota</taxon>
        <taxon>Cytophagia</taxon>
        <taxon>Cytophagales</taxon>
        <taxon>Hymenobacteraceae</taxon>
        <taxon>Hymenobacter</taxon>
    </lineage>
</organism>
<dbReference type="AlphaFoldDB" id="A0A1M6Z9M2"/>
<dbReference type="RefSeq" id="WP_139252259.1">
    <property type="nucleotide sequence ID" value="NZ_FRAS01000012.1"/>
</dbReference>
<dbReference type="SUPFAM" id="SSF48695">
    <property type="entry name" value="Multiheme cytochromes"/>
    <property type="match status" value="1"/>
</dbReference>
<name>A0A1M6Z9M2_9BACT</name>
<evidence type="ECO:0000313" key="1">
    <source>
        <dbReference type="EMBL" id="SHL27069.1"/>
    </source>
</evidence>
<gene>
    <name evidence="1" type="ORF">SAMN02746009_02464</name>
</gene>
<sequence>MPIDYALYPPNWKTEIVPRIRLRAGGRCEQCHVPAWAYGWRDVSGQFHPGDPPVLATAGQLFSQDGLQLGPKALKIILTVAHLDHDEHNWQVRDERLMLLCQHCHLSFDRADNLRRRRQNHPAVPPGHPRLELVFPHSLRSTATAAHR</sequence>
<dbReference type="EMBL" id="FRAS01000012">
    <property type="protein sequence ID" value="SHL27069.1"/>
    <property type="molecule type" value="Genomic_DNA"/>
</dbReference>
<accession>A0A1M6Z9M2</accession>
<dbReference type="InterPro" id="IPR036280">
    <property type="entry name" value="Multihaem_cyt_sf"/>
</dbReference>
<reference evidence="2" key="1">
    <citation type="submission" date="2016-11" db="EMBL/GenBank/DDBJ databases">
        <authorList>
            <person name="Varghese N."/>
            <person name="Submissions S."/>
        </authorList>
    </citation>
    <scope>NUCLEOTIDE SEQUENCE [LARGE SCALE GENOMIC DNA]</scope>
    <source>
        <strain evidence="2">DSM 18569</strain>
    </source>
</reference>
<protein>
    <submittedName>
        <fullName evidence="1">Uncharacterized protein</fullName>
    </submittedName>
</protein>
<dbReference type="OrthoDB" id="1072451at2"/>
<dbReference type="STRING" id="1121959.SAMN02746009_02464"/>